<dbReference type="InterPro" id="IPR032508">
    <property type="entry name" value="FecR_C"/>
</dbReference>
<evidence type="ECO:0000256" key="2">
    <source>
        <dbReference type="SAM" id="Phobius"/>
    </source>
</evidence>
<evidence type="ECO:0000256" key="1">
    <source>
        <dbReference type="SAM" id="MobiDB-lite"/>
    </source>
</evidence>
<evidence type="ECO:0000259" key="3">
    <source>
        <dbReference type="Pfam" id="PF04773"/>
    </source>
</evidence>
<dbReference type="PANTHER" id="PTHR30273">
    <property type="entry name" value="PERIPLASMIC SIGNAL SENSOR AND SIGMA FACTOR ACTIVATOR FECR-RELATED"/>
    <property type="match status" value="1"/>
</dbReference>
<proteinExistence type="predicted"/>
<keyword evidence="2" id="KW-0812">Transmembrane</keyword>
<dbReference type="GO" id="GO:0016989">
    <property type="term" value="F:sigma factor antagonist activity"/>
    <property type="evidence" value="ECO:0007669"/>
    <property type="project" value="TreeGrafter"/>
</dbReference>
<dbReference type="Pfam" id="PF04773">
    <property type="entry name" value="FecR"/>
    <property type="match status" value="1"/>
</dbReference>
<protein>
    <submittedName>
        <fullName evidence="5">FecR domain-containing protein</fullName>
    </submittedName>
</protein>
<keyword evidence="2" id="KW-0472">Membrane</keyword>
<dbReference type="Gene3D" id="2.60.120.1440">
    <property type="match status" value="1"/>
</dbReference>
<dbReference type="PANTHER" id="PTHR30273:SF2">
    <property type="entry name" value="PROTEIN FECR"/>
    <property type="match status" value="1"/>
</dbReference>
<organism evidence="5">
    <name type="scientific">Dyadobacter sp. 676</name>
    <dbReference type="NCBI Taxonomy" id="3088362"/>
    <lineage>
        <taxon>Bacteria</taxon>
        <taxon>Pseudomonadati</taxon>
        <taxon>Bacteroidota</taxon>
        <taxon>Cytophagia</taxon>
        <taxon>Cytophagales</taxon>
        <taxon>Spirosomataceae</taxon>
        <taxon>Dyadobacter</taxon>
    </lineage>
</organism>
<evidence type="ECO:0000259" key="4">
    <source>
        <dbReference type="Pfam" id="PF16344"/>
    </source>
</evidence>
<dbReference type="InterPro" id="IPR012373">
    <property type="entry name" value="Ferrdict_sens_TM"/>
</dbReference>
<feature type="domain" description="FecR protein" evidence="3">
    <location>
        <begin position="152"/>
        <end position="242"/>
    </location>
</feature>
<accession>A0AAU8FD86</accession>
<keyword evidence="2" id="KW-1133">Transmembrane helix</keyword>
<gene>
    <name evidence="5" type="ORF">ABV298_19260</name>
</gene>
<sequence length="355" mass="39364">MNSSHANISEELLARYLADTASESERKEVEAWLAESEANARELATYRLIWDHTAAMKKGGIKVDTDAAWNKMKGKMAAGKANDPTSEVPAGKSSNGEVSAREAKTIEFRPEVRKRRLPVTVWAAAMIAILVMAFGWFFLIADKTPQSVNVATANNTTEQTLPDGTKVFLNYNSRLTYPENFEGDLRTVSLQGEAFFDVKPDAAHPFVIQANGTEIRVLGTSFNVKAYKEAPVRVDVATGKVRVTKNAHQVELVKGQGAEVLRDSIRSLQANMNLMGYRTQVYEFNAADLQDVVSSIRDGYHVDVRLSNDKIAQCRLTIRFEKEPVDATLSVIAETLDLDLRKEGKVYWLDGNGCQ</sequence>
<dbReference type="AlphaFoldDB" id="A0AAU8FD86"/>
<feature type="domain" description="Protein FecR C-terminal" evidence="4">
    <location>
        <begin position="282"/>
        <end position="346"/>
    </location>
</feature>
<reference evidence="5" key="1">
    <citation type="submission" date="2024-06" db="EMBL/GenBank/DDBJ databases">
        <title>Sequencing and assembly of the genome of Dyadobacter sp. strain 676, a symbiont of Cyamopsis tetragonoloba.</title>
        <authorList>
            <person name="Guro P."/>
            <person name="Sazanova A."/>
            <person name="Kuznetsova I."/>
            <person name="Belimov A."/>
            <person name="Safronova V."/>
        </authorList>
    </citation>
    <scope>NUCLEOTIDE SEQUENCE</scope>
    <source>
        <strain evidence="5">676</strain>
    </source>
</reference>
<dbReference type="PIRSF" id="PIRSF018266">
    <property type="entry name" value="FecR"/>
    <property type="match status" value="1"/>
</dbReference>
<name>A0AAU8FD86_9BACT</name>
<dbReference type="Gene3D" id="3.55.50.30">
    <property type="match status" value="1"/>
</dbReference>
<feature type="transmembrane region" description="Helical" evidence="2">
    <location>
        <begin position="119"/>
        <end position="139"/>
    </location>
</feature>
<dbReference type="EMBL" id="CP159289">
    <property type="protein sequence ID" value="XCH22474.1"/>
    <property type="molecule type" value="Genomic_DNA"/>
</dbReference>
<dbReference type="InterPro" id="IPR006860">
    <property type="entry name" value="FecR"/>
</dbReference>
<dbReference type="RefSeq" id="WP_353717806.1">
    <property type="nucleotide sequence ID" value="NZ_CP159289.1"/>
</dbReference>
<feature type="region of interest" description="Disordered" evidence="1">
    <location>
        <begin position="76"/>
        <end position="97"/>
    </location>
</feature>
<dbReference type="Pfam" id="PF16344">
    <property type="entry name" value="FecR_C"/>
    <property type="match status" value="1"/>
</dbReference>
<evidence type="ECO:0000313" key="5">
    <source>
        <dbReference type="EMBL" id="XCH22474.1"/>
    </source>
</evidence>